<proteinExistence type="predicted"/>
<dbReference type="SUPFAM" id="SSF52540">
    <property type="entry name" value="P-loop containing nucleoside triphosphate hydrolases"/>
    <property type="match status" value="1"/>
</dbReference>
<organism evidence="1 2">
    <name type="scientific">Nocardioides seonyuensis</name>
    <dbReference type="NCBI Taxonomy" id="2518371"/>
    <lineage>
        <taxon>Bacteria</taxon>
        <taxon>Bacillati</taxon>
        <taxon>Actinomycetota</taxon>
        <taxon>Actinomycetes</taxon>
        <taxon>Propionibacteriales</taxon>
        <taxon>Nocardioidaceae</taxon>
        <taxon>Nocardioides</taxon>
    </lineage>
</organism>
<reference evidence="1 2" key="1">
    <citation type="submission" date="2019-03" db="EMBL/GenBank/DDBJ databases">
        <title>Three New Species of Nocardioides, Nocardioides euryhalodurans sp. nov., Nocardioides seonyuensis sp. nov. and Nocardioides eburneoflavus sp. nov. Iolated from Soil.</title>
        <authorList>
            <person name="Roh S.G."/>
            <person name="Lee C."/>
            <person name="Kim M.-K."/>
            <person name="Kim S.B."/>
        </authorList>
    </citation>
    <scope>NUCLEOTIDE SEQUENCE [LARGE SCALE GENOMIC DNA]</scope>
    <source>
        <strain evidence="1 2">MMS17-SY207-3</strain>
    </source>
</reference>
<dbReference type="AlphaFoldDB" id="A0A4P7IIQ8"/>
<dbReference type="Proteomes" id="UP000294853">
    <property type="component" value="Chromosome"/>
</dbReference>
<dbReference type="Pfam" id="PF13604">
    <property type="entry name" value="AAA_30"/>
    <property type="match status" value="1"/>
</dbReference>
<gene>
    <name evidence="1" type="ORF">EXE58_18820</name>
</gene>
<dbReference type="KEGG" id="nsn:EXE58_18820"/>
<dbReference type="InterPro" id="IPR027417">
    <property type="entry name" value="P-loop_NTPase"/>
</dbReference>
<name>A0A4P7IIQ8_9ACTN</name>
<evidence type="ECO:0000313" key="2">
    <source>
        <dbReference type="Proteomes" id="UP000294853"/>
    </source>
</evidence>
<accession>A0A4P7IIQ8</accession>
<keyword evidence="2" id="KW-1185">Reference proteome</keyword>
<dbReference type="EMBL" id="CP038436">
    <property type="protein sequence ID" value="QBX57276.1"/>
    <property type="molecule type" value="Genomic_DNA"/>
</dbReference>
<sequence length="50" mass="5154">MAGPAGAGKTTAMRALRLTWLAEDGQGNVVGLAPSAALSKPWRTTSESLR</sequence>
<protein>
    <submittedName>
        <fullName evidence="1">Uncharacterized protein</fullName>
    </submittedName>
</protein>
<evidence type="ECO:0000313" key="1">
    <source>
        <dbReference type="EMBL" id="QBX57276.1"/>
    </source>
</evidence>